<organism evidence="1 2">
    <name type="scientific">Mycobacteroides chelonae</name>
    <name type="common">Mycobacterium chelonae</name>
    <dbReference type="NCBI Taxonomy" id="1774"/>
    <lineage>
        <taxon>Bacteria</taxon>
        <taxon>Bacillati</taxon>
        <taxon>Actinomycetota</taxon>
        <taxon>Actinomycetes</taxon>
        <taxon>Mycobacteriales</taxon>
        <taxon>Mycobacteriaceae</taxon>
        <taxon>Mycobacteroides</taxon>
    </lineage>
</organism>
<comment type="caution">
    <text evidence="1">The sequence shown here is derived from an EMBL/GenBank/DDBJ whole genome shotgun (WGS) entry which is preliminary data.</text>
</comment>
<dbReference type="EMBL" id="MLIQ01000042">
    <property type="protein sequence ID" value="OHU47402.1"/>
    <property type="molecule type" value="Genomic_DNA"/>
</dbReference>
<evidence type="ECO:0000313" key="2">
    <source>
        <dbReference type="Proteomes" id="UP000180043"/>
    </source>
</evidence>
<reference evidence="1 2" key="1">
    <citation type="submission" date="2016-10" db="EMBL/GenBank/DDBJ databases">
        <title>Evaluation of Human, Veterinary and Environmental Mycobacterium chelonae Isolates by Core Genome Phylogenomic Analysis, Targeted Gene Comparison, and Anti-microbial Susceptibility Patterns: A Tale of Mistaken Identities.</title>
        <authorList>
            <person name="Fogelson S.B."/>
            <person name="Camus A.C."/>
            <person name="Lorenz W."/>
            <person name="Vasireddy R."/>
            <person name="Vasireddy S."/>
            <person name="Smith T."/>
            <person name="Brown-Elliott B.A."/>
            <person name="Wallace R.J.Jr."/>
            <person name="Hasan N.A."/>
            <person name="Reischl U."/>
            <person name="Sanchez S."/>
        </authorList>
    </citation>
    <scope>NUCLEOTIDE SEQUENCE [LARGE SCALE GENOMIC DNA]</scope>
    <source>
        <strain evidence="1 2">15515</strain>
    </source>
</reference>
<gene>
    <name evidence="1" type="ORF">BKG82_27745</name>
</gene>
<proteinExistence type="predicted"/>
<dbReference type="SUPFAM" id="SSF56300">
    <property type="entry name" value="Metallo-dependent phosphatases"/>
    <property type="match status" value="1"/>
</dbReference>
<dbReference type="Gene3D" id="3.60.21.10">
    <property type="match status" value="1"/>
</dbReference>
<dbReference type="AlphaFoldDB" id="A0A1S1LJB0"/>
<dbReference type="InterPro" id="IPR029052">
    <property type="entry name" value="Metallo-depent_PP-like"/>
</dbReference>
<evidence type="ECO:0000313" key="1">
    <source>
        <dbReference type="EMBL" id="OHU47402.1"/>
    </source>
</evidence>
<dbReference type="Proteomes" id="UP000180043">
    <property type="component" value="Unassembled WGS sequence"/>
</dbReference>
<accession>A0A1S1LJB0</accession>
<protein>
    <recommendedName>
        <fullName evidence="3">Metallophosphoesterase</fullName>
    </recommendedName>
</protein>
<name>A0A1S1LJB0_MYCCH</name>
<evidence type="ECO:0008006" key="3">
    <source>
        <dbReference type="Google" id="ProtNLM"/>
    </source>
</evidence>
<sequence>MGLEPLGSNAIGVRALLIADTDPHLGLMLQDFVDSHRIDMLITAGDLRPALLRGAEKLEIPKLGVYGNHCNGRYLEDLGFVNLHRQRADACGISFVGVQGCVRYKPDPEDFLYTQGQYADMIAQLPHADVLVTHCPPTGINDHPDDPSHVGIEALRHWVDQCKPSVIVHGHTYPTQPTAWHGPTRVVYAYGAQILNLEFRHHLGPVGHRPPAEN</sequence>